<sequence>MRFRLHPILLPVFILLAVMGGLAAYAIVFGSLLIHEAGHLVAAKANRMRVRSITILPYGGELEIAGRANHSRRARVLLALGGPFATALLLAAALTVQFPGSLDVARIQLLILMVNLLPILPLDGGQALLALAEREESRYFDHTAFLLFSIAFLMVGVAVLLAGLPETALLISLAVFLCLQNISVFRFRRYHRIYEQLKRNDLT</sequence>
<dbReference type="PANTHER" id="PTHR39188">
    <property type="entry name" value="MEMBRANE-ASSOCIATED ZINC METALLOPROTEASE M50B"/>
    <property type="match status" value="1"/>
</dbReference>
<dbReference type="PANTHER" id="PTHR39188:SF3">
    <property type="entry name" value="STAGE IV SPORULATION PROTEIN FB"/>
    <property type="match status" value="1"/>
</dbReference>
<keyword evidence="15" id="KW-1185">Reference proteome</keyword>
<feature type="transmembrane region" description="Helical" evidence="12">
    <location>
        <begin position="76"/>
        <end position="98"/>
    </location>
</feature>
<feature type="transmembrane region" description="Helical" evidence="12">
    <location>
        <begin position="12"/>
        <end position="34"/>
    </location>
</feature>
<evidence type="ECO:0000313" key="14">
    <source>
        <dbReference type="EMBL" id="MBD7908376.1"/>
    </source>
</evidence>
<keyword evidence="9 12" id="KW-1133">Transmembrane helix</keyword>
<dbReference type="InterPro" id="IPR008915">
    <property type="entry name" value="Peptidase_M50"/>
</dbReference>
<keyword evidence="5 12" id="KW-0812">Transmembrane</keyword>
<evidence type="ECO:0000256" key="6">
    <source>
        <dbReference type="ARBA" id="ARBA00022723"/>
    </source>
</evidence>
<evidence type="ECO:0000256" key="1">
    <source>
        <dbReference type="ARBA" id="ARBA00001947"/>
    </source>
</evidence>
<keyword evidence="7" id="KW-0378">Hydrolase</keyword>
<dbReference type="RefSeq" id="WP_191689521.1">
    <property type="nucleotide sequence ID" value="NZ_JACSQY010000005.1"/>
</dbReference>
<feature type="transmembrane region" description="Helical" evidence="12">
    <location>
        <begin position="168"/>
        <end position="187"/>
    </location>
</feature>
<evidence type="ECO:0000256" key="3">
    <source>
        <dbReference type="ARBA" id="ARBA00007931"/>
    </source>
</evidence>
<proteinExistence type="inferred from homology"/>
<evidence type="ECO:0000256" key="10">
    <source>
        <dbReference type="ARBA" id="ARBA00023049"/>
    </source>
</evidence>
<keyword evidence="8" id="KW-0862">Zinc</keyword>
<evidence type="ECO:0000256" key="7">
    <source>
        <dbReference type="ARBA" id="ARBA00022801"/>
    </source>
</evidence>
<evidence type="ECO:0000256" key="5">
    <source>
        <dbReference type="ARBA" id="ARBA00022692"/>
    </source>
</evidence>
<feature type="domain" description="Peptidase M50" evidence="13">
    <location>
        <begin position="25"/>
        <end position="95"/>
    </location>
</feature>
<keyword evidence="11 12" id="KW-0472">Membrane</keyword>
<keyword evidence="4" id="KW-0645">Protease</keyword>
<comment type="similarity">
    <text evidence="3">Belongs to the peptidase M50B family.</text>
</comment>
<dbReference type="Pfam" id="PF02163">
    <property type="entry name" value="Peptidase_M50"/>
    <property type="match status" value="1"/>
</dbReference>
<comment type="cofactor">
    <cofactor evidence="1">
        <name>Zn(2+)</name>
        <dbReference type="ChEBI" id="CHEBI:29105"/>
    </cofactor>
</comment>
<comment type="caution">
    <text evidence="14">The sequence shown here is derived from an EMBL/GenBank/DDBJ whole genome shotgun (WGS) entry which is preliminary data.</text>
</comment>
<dbReference type="Proteomes" id="UP000659496">
    <property type="component" value="Unassembled WGS sequence"/>
</dbReference>
<dbReference type="EMBL" id="JACSQY010000005">
    <property type="protein sequence ID" value="MBD7908376.1"/>
    <property type="molecule type" value="Genomic_DNA"/>
</dbReference>
<comment type="subcellular location">
    <subcellularLocation>
        <location evidence="2">Membrane</location>
        <topology evidence="2">Multi-pass membrane protein</topology>
    </subcellularLocation>
</comment>
<evidence type="ECO:0000256" key="8">
    <source>
        <dbReference type="ARBA" id="ARBA00022833"/>
    </source>
</evidence>
<evidence type="ECO:0000256" key="12">
    <source>
        <dbReference type="SAM" id="Phobius"/>
    </source>
</evidence>
<keyword evidence="6" id="KW-0479">Metal-binding</keyword>
<reference evidence="14 15" key="1">
    <citation type="submission" date="2020-08" db="EMBL/GenBank/DDBJ databases">
        <title>A Genomic Blueprint of the Chicken Gut Microbiome.</title>
        <authorList>
            <person name="Gilroy R."/>
            <person name="Ravi A."/>
            <person name="Getino M."/>
            <person name="Pursley I."/>
            <person name="Horton D.L."/>
            <person name="Alikhan N.-F."/>
            <person name="Baker D."/>
            <person name="Gharbi K."/>
            <person name="Hall N."/>
            <person name="Watson M."/>
            <person name="Adriaenssens E.M."/>
            <person name="Foster-Nyarko E."/>
            <person name="Jarju S."/>
            <person name="Secka A."/>
            <person name="Antonio M."/>
            <person name="Oren A."/>
            <person name="Chaudhuri R."/>
            <person name="La Ragione R.M."/>
            <person name="Hildebrand F."/>
            <person name="Pallen M.J."/>
        </authorList>
    </citation>
    <scope>NUCLEOTIDE SEQUENCE [LARGE SCALE GENOMIC DNA]</scope>
    <source>
        <strain evidence="14 15">Sa3CUA8</strain>
    </source>
</reference>
<evidence type="ECO:0000259" key="13">
    <source>
        <dbReference type="Pfam" id="PF02163"/>
    </source>
</evidence>
<evidence type="ECO:0000313" key="15">
    <source>
        <dbReference type="Proteomes" id="UP000659496"/>
    </source>
</evidence>
<evidence type="ECO:0000256" key="4">
    <source>
        <dbReference type="ARBA" id="ARBA00022670"/>
    </source>
</evidence>
<keyword evidence="10" id="KW-0482">Metalloprotease</keyword>
<feature type="transmembrane region" description="Helical" evidence="12">
    <location>
        <begin position="110"/>
        <end position="132"/>
    </location>
</feature>
<evidence type="ECO:0000256" key="9">
    <source>
        <dbReference type="ARBA" id="ARBA00022989"/>
    </source>
</evidence>
<gene>
    <name evidence="14" type="ORF">H9659_08545</name>
</gene>
<organism evidence="14 15">
    <name type="scientific">Sporosarcina gallistercoris</name>
    <dbReference type="NCBI Taxonomy" id="2762245"/>
    <lineage>
        <taxon>Bacteria</taxon>
        <taxon>Bacillati</taxon>
        <taxon>Bacillota</taxon>
        <taxon>Bacilli</taxon>
        <taxon>Bacillales</taxon>
        <taxon>Caryophanaceae</taxon>
        <taxon>Sporosarcina</taxon>
    </lineage>
</organism>
<name>A0ABR8PJP3_9BACL</name>
<evidence type="ECO:0000256" key="11">
    <source>
        <dbReference type="ARBA" id="ARBA00023136"/>
    </source>
</evidence>
<evidence type="ECO:0000256" key="2">
    <source>
        <dbReference type="ARBA" id="ARBA00004141"/>
    </source>
</evidence>
<protein>
    <recommendedName>
        <fullName evidence="13">Peptidase M50 domain-containing protein</fullName>
    </recommendedName>
</protein>
<feature type="transmembrane region" description="Helical" evidence="12">
    <location>
        <begin position="144"/>
        <end position="162"/>
    </location>
</feature>
<accession>A0ABR8PJP3</accession>